<evidence type="ECO:0000256" key="2">
    <source>
        <dbReference type="ARBA" id="ARBA00023242"/>
    </source>
</evidence>
<dbReference type="PROSITE" id="PS50039">
    <property type="entry name" value="FORK_HEAD_3"/>
    <property type="match status" value="1"/>
</dbReference>
<dbReference type="PANTHER" id="PTHR11829:SF402">
    <property type="entry name" value="FORK HEAD DOMAIN-CONTAINING PROTEIN FD3-RELATED"/>
    <property type="match status" value="1"/>
</dbReference>
<dbReference type="EMBL" id="UYRU01096270">
    <property type="protein sequence ID" value="VDN39687.1"/>
    <property type="molecule type" value="Genomic_DNA"/>
</dbReference>
<dbReference type="Proteomes" id="UP000281553">
    <property type="component" value="Unassembled WGS sequence"/>
</dbReference>
<feature type="region of interest" description="Disordered" evidence="4">
    <location>
        <begin position="88"/>
        <end position="110"/>
    </location>
</feature>
<dbReference type="AlphaFoldDB" id="A0A3P7P214"/>
<keyword evidence="2 3" id="KW-0539">Nucleus</keyword>
<dbReference type="GO" id="GO:0005634">
    <property type="term" value="C:nucleus"/>
    <property type="evidence" value="ECO:0007669"/>
    <property type="project" value="UniProtKB-SubCell"/>
</dbReference>
<dbReference type="FunFam" id="1.10.10.10:FF:000135">
    <property type="entry name" value="forkhead box protein G1"/>
    <property type="match status" value="1"/>
</dbReference>
<dbReference type="PRINTS" id="PR00053">
    <property type="entry name" value="FORKHEAD"/>
</dbReference>
<gene>
    <name evidence="6" type="ORF">DILT_LOCUS17980</name>
</gene>
<evidence type="ECO:0000313" key="6">
    <source>
        <dbReference type="EMBL" id="VDN39687.1"/>
    </source>
</evidence>
<dbReference type="PANTHER" id="PTHR11829">
    <property type="entry name" value="FORKHEAD BOX PROTEIN"/>
    <property type="match status" value="1"/>
</dbReference>
<protein>
    <recommendedName>
        <fullName evidence="5">Fork-head domain-containing protein</fullName>
    </recommendedName>
</protein>
<dbReference type="SMART" id="SM00339">
    <property type="entry name" value="FH"/>
    <property type="match status" value="1"/>
</dbReference>
<dbReference type="PROSITE" id="PS00658">
    <property type="entry name" value="FORK_HEAD_2"/>
    <property type="match status" value="1"/>
</dbReference>
<dbReference type="InterPro" id="IPR036390">
    <property type="entry name" value="WH_DNA-bd_sf"/>
</dbReference>
<dbReference type="InterPro" id="IPR001766">
    <property type="entry name" value="Fork_head_dom"/>
</dbReference>
<evidence type="ECO:0000259" key="5">
    <source>
        <dbReference type="PROSITE" id="PS50039"/>
    </source>
</evidence>
<evidence type="ECO:0000256" key="4">
    <source>
        <dbReference type="SAM" id="MobiDB-lite"/>
    </source>
</evidence>
<dbReference type="Gene3D" id="1.10.10.10">
    <property type="entry name" value="Winged helix-like DNA-binding domain superfamily/Winged helix DNA-binding domain"/>
    <property type="match status" value="1"/>
</dbReference>
<accession>A0A3P7P214</accession>
<comment type="subcellular location">
    <subcellularLocation>
        <location evidence="3">Nucleus</location>
    </subcellularLocation>
</comment>
<evidence type="ECO:0000256" key="1">
    <source>
        <dbReference type="ARBA" id="ARBA00023125"/>
    </source>
</evidence>
<keyword evidence="1 3" id="KW-0238">DNA-binding</keyword>
<dbReference type="GO" id="GO:0000978">
    <property type="term" value="F:RNA polymerase II cis-regulatory region sequence-specific DNA binding"/>
    <property type="evidence" value="ECO:0007669"/>
    <property type="project" value="TreeGrafter"/>
</dbReference>
<keyword evidence="7" id="KW-1185">Reference proteome</keyword>
<dbReference type="GO" id="GO:0030154">
    <property type="term" value="P:cell differentiation"/>
    <property type="evidence" value="ECO:0007669"/>
    <property type="project" value="TreeGrafter"/>
</dbReference>
<evidence type="ECO:0000313" key="7">
    <source>
        <dbReference type="Proteomes" id="UP000281553"/>
    </source>
</evidence>
<name>A0A3P7P214_DIBLA</name>
<dbReference type="OrthoDB" id="5402974at2759"/>
<dbReference type="Pfam" id="PF00250">
    <property type="entry name" value="Forkhead"/>
    <property type="match status" value="1"/>
</dbReference>
<reference evidence="6 7" key="1">
    <citation type="submission" date="2018-11" db="EMBL/GenBank/DDBJ databases">
        <authorList>
            <consortium name="Pathogen Informatics"/>
        </authorList>
    </citation>
    <scope>NUCLEOTIDE SEQUENCE [LARGE SCALE GENOMIC DNA]</scope>
</reference>
<evidence type="ECO:0000256" key="3">
    <source>
        <dbReference type="PROSITE-ProRule" id="PRU00089"/>
    </source>
</evidence>
<dbReference type="SUPFAM" id="SSF46785">
    <property type="entry name" value="Winged helix' DNA-binding domain"/>
    <property type="match status" value="1"/>
</dbReference>
<dbReference type="InterPro" id="IPR036388">
    <property type="entry name" value="WH-like_DNA-bd_sf"/>
</dbReference>
<organism evidence="6 7">
    <name type="scientific">Dibothriocephalus latus</name>
    <name type="common">Fish tapeworm</name>
    <name type="synonym">Diphyllobothrium latum</name>
    <dbReference type="NCBI Taxonomy" id="60516"/>
    <lineage>
        <taxon>Eukaryota</taxon>
        <taxon>Metazoa</taxon>
        <taxon>Spiralia</taxon>
        <taxon>Lophotrochozoa</taxon>
        <taxon>Platyhelminthes</taxon>
        <taxon>Cestoda</taxon>
        <taxon>Eucestoda</taxon>
        <taxon>Diphyllobothriidea</taxon>
        <taxon>Diphyllobothriidae</taxon>
        <taxon>Dibothriocephalus</taxon>
    </lineage>
</organism>
<dbReference type="InterPro" id="IPR030456">
    <property type="entry name" value="TF_fork_head_CS_2"/>
</dbReference>
<dbReference type="GO" id="GO:0009653">
    <property type="term" value="P:anatomical structure morphogenesis"/>
    <property type="evidence" value="ECO:0007669"/>
    <property type="project" value="TreeGrafter"/>
</dbReference>
<feature type="domain" description="Fork-head" evidence="5">
    <location>
        <begin position="1"/>
        <end position="87"/>
    </location>
</feature>
<feature type="DNA-binding region" description="Fork-head" evidence="3">
    <location>
        <begin position="1"/>
        <end position="87"/>
    </location>
</feature>
<dbReference type="InterPro" id="IPR050211">
    <property type="entry name" value="FOX_domain-containing"/>
</dbReference>
<sequence length="192" mass="21803">MITMAILNAPNSRLTLSGICDFISSRFPYYRERFPSWQNSIRHNLSLNDCFVKVPREAGSMGKGNYWTLDPNSKGMFTNGSFLRRRKRYKRTQTSSCKAPHASRFPMQTPVPEIMLPGSRETQEPLEPSNSPSDDVLPLDLVMTSSPNNLPQHRLHENEHLELHVSRQPSVSRPSAFSIECIIGKWDEPSGS</sequence>
<dbReference type="GO" id="GO:0000981">
    <property type="term" value="F:DNA-binding transcription factor activity, RNA polymerase II-specific"/>
    <property type="evidence" value="ECO:0007669"/>
    <property type="project" value="TreeGrafter"/>
</dbReference>
<proteinExistence type="predicted"/>